<feature type="non-terminal residue" evidence="1">
    <location>
        <position position="1"/>
    </location>
</feature>
<organism evidence="1">
    <name type="scientific">Lygus hesperus</name>
    <name type="common">Western plant bug</name>
    <dbReference type="NCBI Taxonomy" id="30085"/>
    <lineage>
        <taxon>Eukaryota</taxon>
        <taxon>Metazoa</taxon>
        <taxon>Ecdysozoa</taxon>
        <taxon>Arthropoda</taxon>
        <taxon>Hexapoda</taxon>
        <taxon>Insecta</taxon>
        <taxon>Pterygota</taxon>
        <taxon>Neoptera</taxon>
        <taxon>Paraneoptera</taxon>
        <taxon>Hemiptera</taxon>
        <taxon>Heteroptera</taxon>
        <taxon>Panheteroptera</taxon>
        <taxon>Cimicomorpha</taxon>
        <taxon>Miridae</taxon>
        <taxon>Mirini</taxon>
        <taxon>Lygus</taxon>
    </lineage>
</organism>
<accession>A0A0A9WCR2</accession>
<gene>
    <name evidence="1" type="primary">pks3</name>
    <name evidence="1" type="ORF">CM83_2527</name>
</gene>
<protein>
    <submittedName>
        <fullName evidence="1">Putative polyketide synthase 3</fullName>
    </submittedName>
</protein>
<name>A0A0A9WCR2_LYGHE</name>
<dbReference type="AlphaFoldDB" id="A0A0A9WCR2"/>
<sequence>LSKDILEVMADPNTAGILNSDREKLADKPDDLEAVNAVVTLVASALLKEQSAKTLIPDPSGVEKTTIETQVNKEENVKHQIVKEAEVNQKEAKYPGWELKCYNERTPTRRELADKIRTEAYNLGRFRPELSREAYEKIKAHVLALLAWIRSERKYREKPSPVDAILGEVEDELFNYEDELTEYESKLSTVQPKKDVPVP</sequence>
<proteinExistence type="predicted"/>
<evidence type="ECO:0000313" key="1">
    <source>
        <dbReference type="EMBL" id="JAG05166.1"/>
    </source>
</evidence>
<reference evidence="1" key="2">
    <citation type="submission" date="2014-07" db="EMBL/GenBank/DDBJ databases">
        <authorList>
            <person name="Hull J."/>
        </authorList>
    </citation>
    <scope>NUCLEOTIDE SEQUENCE</scope>
</reference>
<dbReference type="EMBL" id="GBHO01038438">
    <property type="protein sequence ID" value="JAG05166.1"/>
    <property type="molecule type" value="Transcribed_RNA"/>
</dbReference>
<reference evidence="1" key="1">
    <citation type="journal article" date="2014" name="PLoS ONE">
        <title>Transcriptome-Based Identification of ABC Transporters in the Western Tarnished Plant Bug Lygus hesperus.</title>
        <authorList>
            <person name="Hull J.J."/>
            <person name="Chaney K."/>
            <person name="Geib S.M."/>
            <person name="Fabrick J.A."/>
            <person name="Brent C.S."/>
            <person name="Walsh D."/>
            <person name="Lavine L.C."/>
        </authorList>
    </citation>
    <scope>NUCLEOTIDE SEQUENCE</scope>
</reference>